<evidence type="ECO:0000259" key="1">
    <source>
        <dbReference type="PROSITE" id="PS50878"/>
    </source>
</evidence>
<sequence>MAVHRQLHSRITELEDGSGRCFSSTEDYLKLATNYFISLFSASEMGLDDHVFGLVEKKVAESMNESLLKAFLEEEIVSAVKMMEPLKVPGVNGFPVMFLQRYWHIIGPKISSYCLSILRRESQFQDINRTHIVLLPKVEKPRFLSQFCPISLCTVMYKIVAKVVVNRMSTILGEVIDEAQGAFIPGRLISDNVLIAYEIFHSLKRKKTGNTGNFALKLDMSKAYDRVEWDFLAGMMTKLDFHTDWVVLVMRCVCSVSYSVSLNGDCGKWFSPSRGLRQGDPLSPYLFLICAEGFSTLLVEEKQKGLMKGAPIGRERLSINHLFFTNDCILFGDASYEGACVVRDVIREYEMISGQ</sequence>
<dbReference type="PANTHER" id="PTHR46890:SF48">
    <property type="entry name" value="RNA-DIRECTED DNA POLYMERASE"/>
    <property type="match status" value="1"/>
</dbReference>
<dbReference type="PROSITE" id="PS50878">
    <property type="entry name" value="RT_POL"/>
    <property type="match status" value="1"/>
</dbReference>
<dbReference type="InterPro" id="IPR043502">
    <property type="entry name" value="DNA/RNA_pol_sf"/>
</dbReference>
<dbReference type="CDD" id="cd01650">
    <property type="entry name" value="RT_nLTR_like"/>
    <property type="match status" value="1"/>
</dbReference>
<protein>
    <recommendedName>
        <fullName evidence="1">Reverse transcriptase domain-containing protein</fullName>
    </recommendedName>
</protein>
<gene>
    <name evidence="2" type="ORF">J1N35_023685</name>
</gene>
<dbReference type="PANTHER" id="PTHR46890">
    <property type="entry name" value="NON-LTR RETROLELEMENT REVERSE TRANSCRIPTASE-LIKE PROTEIN-RELATED"/>
    <property type="match status" value="1"/>
</dbReference>
<dbReference type="EMBL" id="JAIQCV010000007">
    <property type="protein sequence ID" value="KAH1083924.1"/>
    <property type="molecule type" value="Genomic_DNA"/>
</dbReference>
<dbReference type="Pfam" id="PF00078">
    <property type="entry name" value="RVT_1"/>
    <property type="match status" value="1"/>
</dbReference>
<dbReference type="AlphaFoldDB" id="A0A9D3VJZ2"/>
<organism evidence="2 3">
    <name type="scientific">Gossypium stocksii</name>
    <dbReference type="NCBI Taxonomy" id="47602"/>
    <lineage>
        <taxon>Eukaryota</taxon>
        <taxon>Viridiplantae</taxon>
        <taxon>Streptophyta</taxon>
        <taxon>Embryophyta</taxon>
        <taxon>Tracheophyta</taxon>
        <taxon>Spermatophyta</taxon>
        <taxon>Magnoliopsida</taxon>
        <taxon>eudicotyledons</taxon>
        <taxon>Gunneridae</taxon>
        <taxon>Pentapetalae</taxon>
        <taxon>rosids</taxon>
        <taxon>malvids</taxon>
        <taxon>Malvales</taxon>
        <taxon>Malvaceae</taxon>
        <taxon>Malvoideae</taxon>
        <taxon>Gossypium</taxon>
    </lineage>
</organism>
<dbReference type="OrthoDB" id="1744687at2759"/>
<reference evidence="2 3" key="1">
    <citation type="journal article" date="2021" name="Plant Biotechnol. J.">
        <title>Multi-omics assisted identification of the key and species-specific regulatory components of drought-tolerant mechanisms in Gossypium stocksii.</title>
        <authorList>
            <person name="Yu D."/>
            <person name="Ke L."/>
            <person name="Zhang D."/>
            <person name="Wu Y."/>
            <person name="Sun Y."/>
            <person name="Mei J."/>
            <person name="Sun J."/>
            <person name="Sun Y."/>
        </authorList>
    </citation>
    <scope>NUCLEOTIDE SEQUENCE [LARGE SCALE GENOMIC DNA]</scope>
    <source>
        <strain evidence="3">cv. E1</strain>
        <tissue evidence="2">Leaf</tissue>
    </source>
</reference>
<evidence type="ECO:0000313" key="3">
    <source>
        <dbReference type="Proteomes" id="UP000828251"/>
    </source>
</evidence>
<dbReference type="SUPFAM" id="SSF56672">
    <property type="entry name" value="DNA/RNA polymerases"/>
    <property type="match status" value="1"/>
</dbReference>
<dbReference type="InterPro" id="IPR000477">
    <property type="entry name" value="RT_dom"/>
</dbReference>
<name>A0A9D3VJZ2_9ROSI</name>
<feature type="domain" description="Reverse transcriptase" evidence="1">
    <location>
        <begin position="116"/>
        <end position="355"/>
    </location>
</feature>
<evidence type="ECO:0000313" key="2">
    <source>
        <dbReference type="EMBL" id="KAH1083924.1"/>
    </source>
</evidence>
<comment type="caution">
    <text evidence="2">The sequence shown here is derived from an EMBL/GenBank/DDBJ whole genome shotgun (WGS) entry which is preliminary data.</text>
</comment>
<dbReference type="Proteomes" id="UP000828251">
    <property type="component" value="Unassembled WGS sequence"/>
</dbReference>
<keyword evidence="3" id="KW-1185">Reference proteome</keyword>
<proteinExistence type="predicted"/>
<dbReference type="InterPro" id="IPR052343">
    <property type="entry name" value="Retrotransposon-Effector_Assoc"/>
</dbReference>
<accession>A0A9D3VJZ2</accession>